<feature type="transmembrane region" description="Helical" evidence="7">
    <location>
        <begin position="37"/>
        <end position="55"/>
    </location>
</feature>
<keyword evidence="3" id="KW-1003">Cell membrane</keyword>
<dbReference type="Proteomes" id="UP001174908">
    <property type="component" value="Unassembled WGS sequence"/>
</dbReference>
<feature type="transmembrane region" description="Helical" evidence="7">
    <location>
        <begin position="125"/>
        <end position="148"/>
    </location>
</feature>
<evidence type="ECO:0000256" key="5">
    <source>
        <dbReference type="ARBA" id="ARBA00022989"/>
    </source>
</evidence>
<evidence type="ECO:0000256" key="6">
    <source>
        <dbReference type="ARBA" id="ARBA00023136"/>
    </source>
</evidence>
<feature type="transmembrane region" description="Helical" evidence="7">
    <location>
        <begin position="154"/>
        <end position="175"/>
    </location>
</feature>
<dbReference type="PANTHER" id="PTHR30151:SF41">
    <property type="entry name" value="ABC TRANSPORTER PERMEASE PROTEIN"/>
    <property type="match status" value="1"/>
</dbReference>
<evidence type="ECO:0000256" key="2">
    <source>
        <dbReference type="ARBA" id="ARBA00022448"/>
    </source>
</evidence>
<keyword evidence="2 7" id="KW-0813">Transport</keyword>
<feature type="transmembrane region" description="Helical" evidence="7">
    <location>
        <begin position="255"/>
        <end position="282"/>
    </location>
</feature>
<evidence type="ECO:0000256" key="3">
    <source>
        <dbReference type="ARBA" id="ARBA00022475"/>
    </source>
</evidence>
<comment type="caution">
    <text evidence="9">The sequence shown here is derived from an EMBL/GenBank/DDBJ whole genome shotgun (WGS) entry which is preliminary data.</text>
</comment>
<name>A0ABT7NEE6_9BURK</name>
<dbReference type="EMBL" id="JASZYV010000003">
    <property type="protein sequence ID" value="MDM0046190.1"/>
    <property type="molecule type" value="Genomic_DNA"/>
</dbReference>
<dbReference type="SUPFAM" id="SSF161098">
    <property type="entry name" value="MetI-like"/>
    <property type="match status" value="1"/>
</dbReference>
<evidence type="ECO:0000256" key="1">
    <source>
        <dbReference type="ARBA" id="ARBA00004651"/>
    </source>
</evidence>
<feature type="domain" description="ABC transmembrane type-1" evidence="8">
    <location>
        <begin position="90"/>
        <end position="274"/>
    </location>
</feature>
<dbReference type="InterPro" id="IPR000515">
    <property type="entry name" value="MetI-like"/>
</dbReference>
<keyword evidence="4 7" id="KW-0812">Transmembrane</keyword>
<reference evidence="9" key="1">
    <citation type="submission" date="2023-06" db="EMBL/GenBank/DDBJ databases">
        <authorList>
            <person name="Jiang Y."/>
            <person name="Liu Q."/>
        </authorList>
    </citation>
    <scope>NUCLEOTIDE SEQUENCE</scope>
    <source>
        <strain evidence="9">CGMCC 1.12089</strain>
    </source>
</reference>
<keyword evidence="10" id="KW-1185">Reference proteome</keyword>
<dbReference type="InterPro" id="IPR035906">
    <property type="entry name" value="MetI-like_sf"/>
</dbReference>
<evidence type="ECO:0000256" key="7">
    <source>
        <dbReference type="RuleBase" id="RU363032"/>
    </source>
</evidence>
<feature type="transmembrane region" description="Helical" evidence="7">
    <location>
        <begin position="96"/>
        <end position="118"/>
    </location>
</feature>
<keyword evidence="6 7" id="KW-0472">Membrane</keyword>
<comment type="subcellular location">
    <subcellularLocation>
        <location evidence="1 7">Cell membrane</location>
        <topology evidence="1 7">Multi-pass membrane protein</topology>
    </subcellularLocation>
</comment>
<feature type="transmembrane region" description="Helical" evidence="7">
    <location>
        <begin position="196"/>
        <end position="216"/>
    </location>
</feature>
<dbReference type="PANTHER" id="PTHR30151">
    <property type="entry name" value="ALKANE SULFONATE ABC TRANSPORTER-RELATED, MEMBRANE SUBUNIT"/>
    <property type="match status" value="1"/>
</dbReference>
<protein>
    <submittedName>
        <fullName evidence="9">ABC transporter permease</fullName>
    </submittedName>
</protein>
<proteinExistence type="inferred from homology"/>
<accession>A0ABT7NEE6</accession>
<evidence type="ECO:0000313" key="9">
    <source>
        <dbReference type="EMBL" id="MDM0046190.1"/>
    </source>
</evidence>
<evidence type="ECO:0000256" key="4">
    <source>
        <dbReference type="ARBA" id="ARBA00022692"/>
    </source>
</evidence>
<dbReference type="RefSeq" id="WP_286661276.1">
    <property type="nucleotide sequence ID" value="NZ_JASZYV010000003.1"/>
</dbReference>
<dbReference type="PROSITE" id="PS50928">
    <property type="entry name" value="ABC_TM1"/>
    <property type="match status" value="1"/>
</dbReference>
<evidence type="ECO:0000313" key="10">
    <source>
        <dbReference type="Proteomes" id="UP001174908"/>
    </source>
</evidence>
<comment type="similarity">
    <text evidence="7">Belongs to the binding-protein-dependent transport system permease family.</text>
</comment>
<evidence type="ECO:0000259" key="8">
    <source>
        <dbReference type="PROSITE" id="PS50928"/>
    </source>
</evidence>
<dbReference type="Pfam" id="PF00528">
    <property type="entry name" value="BPD_transp_1"/>
    <property type="match status" value="1"/>
</dbReference>
<dbReference type="CDD" id="cd06261">
    <property type="entry name" value="TM_PBP2"/>
    <property type="match status" value="1"/>
</dbReference>
<organism evidence="9 10">
    <name type="scientific">Variovorax dokdonensis</name>
    <dbReference type="NCBI Taxonomy" id="344883"/>
    <lineage>
        <taxon>Bacteria</taxon>
        <taxon>Pseudomonadati</taxon>
        <taxon>Pseudomonadota</taxon>
        <taxon>Betaproteobacteria</taxon>
        <taxon>Burkholderiales</taxon>
        <taxon>Comamonadaceae</taxon>
        <taxon>Variovorax</taxon>
    </lineage>
</organism>
<gene>
    <name evidence="9" type="ORF">QTH91_16990</name>
</gene>
<dbReference type="Gene3D" id="1.10.3720.10">
    <property type="entry name" value="MetI-like"/>
    <property type="match status" value="1"/>
</dbReference>
<sequence>MASTSITEAGLVMQDAERAPTTEELKARDDAIRRREAMLRIAVPVIVVGGLLLLWEAVVRINQIPHYILPAPSLIFTTLIENWDTLSAALWFTVKLTLLALAAAIVGGVLLAVAFALFKWVEIGLFPIAVILQVTPIIAIAPLILIYVSSTTAALLLCAWIVAFFPILSNTVIGLKSADSNLRDLFTLYKASPWQTFRYLLVPSALPYFMAGLKIAGGLSLIGAVVAEFTAGTAGRETGLASRILESSFRTEIPMMFAALFLVSLLGIVIFLVFAGLSRAALGHWHESEMKRDG</sequence>
<keyword evidence="5 7" id="KW-1133">Transmembrane helix</keyword>